<keyword evidence="4" id="KW-1185">Reference proteome</keyword>
<dbReference type="EC" id="6.6.1.2" evidence="1"/>
<gene>
    <name evidence="3" type="ORF">BEN30_08120</name>
</gene>
<evidence type="ECO:0000313" key="4">
    <source>
        <dbReference type="Proteomes" id="UP000095347"/>
    </source>
</evidence>
<feature type="domain" description="CobN/magnesium chelatase" evidence="2">
    <location>
        <begin position="145"/>
        <end position="1242"/>
    </location>
</feature>
<evidence type="ECO:0000259" key="2">
    <source>
        <dbReference type="Pfam" id="PF02514"/>
    </source>
</evidence>
<evidence type="ECO:0000256" key="1">
    <source>
        <dbReference type="NCBIfam" id="TIGR02257"/>
    </source>
</evidence>
<dbReference type="InterPro" id="IPR003672">
    <property type="entry name" value="CobN/Mg_chltase"/>
</dbReference>
<dbReference type="OrthoDB" id="9757976at2"/>
<dbReference type="PANTHER" id="PTHR44119:SF4">
    <property type="entry name" value="AEROBIC COBALTOCHELATASE SUBUNIT COBN"/>
    <property type="match status" value="1"/>
</dbReference>
<organism evidence="3 4">
    <name type="scientific">Magnetovibrio blakemorei</name>
    <dbReference type="NCBI Taxonomy" id="28181"/>
    <lineage>
        <taxon>Bacteria</taxon>
        <taxon>Pseudomonadati</taxon>
        <taxon>Pseudomonadota</taxon>
        <taxon>Alphaproteobacteria</taxon>
        <taxon>Rhodospirillales</taxon>
        <taxon>Magnetovibrionaceae</taxon>
        <taxon>Magnetovibrio</taxon>
    </lineage>
</organism>
<dbReference type="RefSeq" id="WP_069957551.1">
    <property type="nucleotide sequence ID" value="NZ_MCGG01000020.1"/>
</dbReference>
<dbReference type="Pfam" id="PF02514">
    <property type="entry name" value="CobN-Mg_chel"/>
    <property type="match status" value="1"/>
</dbReference>
<dbReference type="STRING" id="28181.BEN30_08120"/>
<comment type="caution">
    <text evidence="3">The sequence shown here is derived from an EMBL/GenBank/DDBJ whole genome shotgun (WGS) entry which is preliminary data.</text>
</comment>
<reference evidence="4" key="1">
    <citation type="submission" date="2016-07" db="EMBL/GenBank/DDBJ databases">
        <authorList>
            <person name="Florea S."/>
            <person name="Webb J.S."/>
            <person name="Jaromczyk J."/>
            <person name="Schardl C.L."/>
        </authorList>
    </citation>
    <scope>NUCLEOTIDE SEQUENCE [LARGE SCALE GENOMIC DNA]</scope>
    <source>
        <strain evidence="4">MV-1</strain>
    </source>
</reference>
<dbReference type="NCBIfam" id="TIGR02257">
    <property type="entry name" value="cobalto_cobN"/>
    <property type="match status" value="1"/>
</dbReference>
<dbReference type="PANTHER" id="PTHR44119">
    <property type="entry name" value="MAGNESIUM-CHELATASE SUBUNIT CHLH, CHLOROPLASTIC"/>
    <property type="match status" value="1"/>
</dbReference>
<evidence type="ECO:0000313" key="3">
    <source>
        <dbReference type="EMBL" id="OEJ67690.1"/>
    </source>
</evidence>
<dbReference type="Proteomes" id="UP000095347">
    <property type="component" value="Unassembled WGS sequence"/>
</dbReference>
<dbReference type="EMBL" id="MCGG01000020">
    <property type="protein sequence ID" value="OEJ67690.1"/>
    <property type="molecule type" value="Genomic_DNA"/>
</dbReference>
<accession>A0A1E5Q9C8</accession>
<dbReference type="GO" id="GO:0009236">
    <property type="term" value="P:cobalamin biosynthetic process"/>
    <property type="evidence" value="ECO:0007669"/>
    <property type="project" value="UniProtKB-UniRule"/>
</dbReference>
<dbReference type="AlphaFoldDB" id="A0A1E5Q9C8"/>
<dbReference type="InterPro" id="IPR011953">
    <property type="entry name" value="Cobalto_CobN"/>
</dbReference>
<dbReference type="GO" id="GO:0051116">
    <property type="term" value="F:cobaltochelatase activity"/>
    <property type="evidence" value="ECO:0007669"/>
    <property type="project" value="UniProtKB-UniRule"/>
</dbReference>
<sequence length="1254" mass="136384">MHLLAAQPGSVQDGSEAVDLGQLPGDILVISAADTEISALALARRQAVEANGGEKDFPTLRLANMLHLGHNMSVDLYVDSIVRHAKLVVVRVLGGRGYWPYGIDEVVAACQSAHIPVAILPGDDQPDAELAGLCTLNAQDTHRLWQYLVLGGPDNARGFIDCTAKIVGYAVDCVEPCPVLPAGLYWPGQPGAAVSDIKYNLWREGLPIVPVIFYRALFLSSNLAVIDDLFDELQFAGLNPLPIYVASLKDPVSQATVSQLLKESDDGDVLRLGCVLNTTGFSASSPGSSRVSAPWDAYDVTVLQVILSGGHAQTWTDNAWGLGPRDIAMNVALPEVDGRIISRAISFKDLSERDDATQCDLVRYKPIADRVHFVAQLAKRWAWLRTQDNDFKRVAIVLANYPNKDARLGNGVGLDTPAGIINTLHAMQKAGFDVDDIPSDGNALIERLKAGPTNAHKAANIEAAEVTLSLEAYQGYFESLPETVQDRVIKQWGTPETDPFMRGDGSFAISVFLCGEVAIGLQPARGYNIDPQKTYHDPDLVPPHGYLAFYAWLRDEFDTDVIVHFGKHGNLEWLPGKAVALSSDCFSEAALGPMAHLYPFIVNDPGEGTQAKRRAQAVIIDHLTPPLARAESYGPLRHLEQLVDEYFEASGTDPRRTKVLKRDILELCHVTGLAQDAGMVEDASEDERLATLDAYLCELKEMQIRDGLHIFGNAPQADLLDALLVALVRVSRGTNPKDASLIRALAEDLALNFDPLDCNMAEPWAGPKPKALQGMHEPWRTAGDTVERLESLALALVKGDTLCGPEWTRTTAVMTEIETRIRPAVEACGEAEIQGIVRGLEGRFVEPGPSGAPTRGRPDVLPTGRNFYSVDTRAVPTPAAWTLGWKSAGLVLDAHLQAHGEWPKTMAVTAWGTSNMRTGGDDIAQALALMGVRPTWDASSRRVTGFEVMPIDVLGRPRVDVTLRISGFFRDAFPGLIDLFDSAVRAVAQLDENAAQNPLAAKVTAEIDELIASGVESSEASRRAGFRVFGSMPGAYGAGLQALMDEKGWQTDADLAKAYVAWGGYAYGAGAEGEARHGLFETRLKAVQAVVQNQDNREHDLLDSDDYYQFEGGITAAVRVLSGHQPATWHVDTSRPDIPKARTLEDEIGRVVRARVVNPKWIAGVMRHGYKGAFEMAATVDYLVSFAATAHCVKDHHFDAVFQAYLDDETVQDFLRANNPDALRDMAARLIEAQDRGLWTSRLNSTRALLDSLL</sequence>
<name>A0A1E5Q9C8_9PROT</name>
<dbReference type="CDD" id="cd10150">
    <property type="entry name" value="CobN_like"/>
    <property type="match status" value="1"/>
</dbReference>
<protein>
    <recommendedName>
        <fullName evidence="1">Cobaltochelatase subunit CobN</fullName>
        <ecNumber evidence="1">6.6.1.2</ecNumber>
    </recommendedName>
</protein>
<proteinExistence type="predicted"/>